<dbReference type="KEGG" id="ttf:THTE_2782"/>
<dbReference type="InterPro" id="IPR015655">
    <property type="entry name" value="PP2C"/>
</dbReference>
<dbReference type="Pfam" id="PF13672">
    <property type="entry name" value="PP2C_2"/>
    <property type="match status" value="1"/>
</dbReference>
<reference evidence="4 5" key="1">
    <citation type="journal article" name="Front. Microbiol.">
        <title>Sugar Metabolism of the First Thermophilic Planctomycete Thermogutta terrifontis: Comparative Genomic and Transcriptomic Approaches.</title>
        <authorList>
            <person name="Elcheninov A.G."/>
            <person name="Menzel P."/>
            <person name="Gudbergsdottir S.R."/>
            <person name="Slesarev A.I."/>
            <person name="Kadnikov V.V."/>
            <person name="Krogh A."/>
            <person name="Bonch-Osmolovskaya E.A."/>
            <person name="Peng X."/>
            <person name="Kublanov I.V."/>
        </authorList>
    </citation>
    <scope>NUCLEOTIDE SEQUENCE [LARGE SCALE GENOMIC DNA]</scope>
    <source>
        <strain evidence="4 5">R1</strain>
    </source>
</reference>
<dbReference type="GO" id="GO:0004722">
    <property type="term" value="F:protein serine/threonine phosphatase activity"/>
    <property type="evidence" value="ECO:0007669"/>
    <property type="project" value="InterPro"/>
</dbReference>
<evidence type="ECO:0000313" key="4">
    <source>
        <dbReference type="EMBL" id="ASV75384.1"/>
    </source>
</evidence>
<dbReference type="InterPro" id="IPR036457">
    <property type="entry name" value="PPM-type-like_dom_sf"/>
</dbReference>
<dbReference type="InterPro" id="IPR001932">
    <property type="entry name" value="PPM-type_phosphatase-like_dom"/>
</dbReference>
<evidence type="ECO:0000313" key="5">
    <source>
        <dbReference type="Proteomes" id="UP000215086"/>
    </source>
</evidence>
<gene>
    <name evidence="4" type="ORF">THTE_2782</name>
</gene>
<sequence length="425" mass="46387">MAAKSDIGLRRYNNQDAHAEDLAGSQQAFLDRGHLFLVADGMGAHAAGETASKKAAEVIPLAYRKLRDLPPPEALREAVREANQEIFQCAQANENFRGMGTTVSALAVLPSGAWIAQVGDSRVYRCRGDVIEQLSQDHSLAWELRRLPEDIRPQYVPKNIITRSLGPQMDVEVDLEGPFPVQPGDIFVLCTDGLSGQVSDEEIGQIVRALPPAEAVETLVNLANLRGGPDNITVTVVRVKATAHCASSGDATGDAVFPARSRWIRLAGYLCIAVGIIGFAVALFGVAQLKLLAHPSVWGILILPLVALFFGFYLLSHPAQTDGPVLRLGNPSAPYSTANCAFRRETLENLLQILAELEDAARQENWDIDWSLLEKLRTSAVAARDDRLGEAIADACRAINHVMTRARQQRRQTHPAPNDPFFRQL</sequence>
<dbReference type="GO" id="GO:0046872">
    <property type="term" value="F:metal ion binding"/>
    <property type="evidence" value="ECO:0007669"/>
    <property type="project" value="InterPro"/>
</dbReference>
<dbReference type="InterPro" id="IPR018524">
    <property type="entry name" value="DNA/RNA_endonuclease_AS"/>
</dbReference>
<dbReference type="AlphaFoldDB" id="A0A286RHD1"/>
<dbReference type="PANTHER" id="PTHR47992">
    <property type="entry name" value="PROTEIN PHOSPHATASE"/>
    <property type="match status" value="1"/>
</dbReference>
<dbReference type="Proteomes" id="UP000215086">
    <property type="component" value="Chromosome"/>
</dbReference>
<keyword evidence="2" id="KW-0812">Transmembrane</keyword>
<feature type="transmembrane region" description="Helical" evidence="2">
    <location>
        <begin position="266"/>
        <end position="289"/>
    </location>
</feature>
<dbReference type="GO" id="GO:0003676">
    <property type="term" value="F:nucleic acid binding"/>
    <property type="evidence" value="ECO:0007669"/>
    <property type="project" value="InterPro"/>
</dbReference>
<dbReference type="SUPFAM" id="SSF81606">
    <property type="entry name" value="PP2C-like"/>
    <property type="match status" value="1"/>
</dbReference>
<dbReference type="EMBL" id="CP018477">
    <property type="protein sequence ID" value="ASV75384.1"/>
    <property type="molecule type" value="Genomic_DNA"/>
</dbReference>
<keyword evidence="5" id="KW-1185">Reference proteome</keyword>
<evidence type="ECO:0000256" key="1">
    <source>
        <dbReference type="SAM" id="MobiDB-lite"/>
    </source>
</evidence>
<name>A0A286RHD1_9BACT</name>
<proteinExistence type="predicted"/>
<keyword evidence="2" id="KW-0472">Membrane</keyword>
<dbReference type="Gene3D" id="3.60.40.10">
    <property type="entry name" value="PPM-type phosphatase domain"/>
    <property type="match status" value="1"/>
</dbReference>
<organism evidence="4 5">
    <name type="scientific">Thermogutta terrifontis</name>
    <dbReference type="NCBI Taxonomy" id="1331910"/>
    <lineage>
        <taxon>Bacteria</taxon>
        <taxon>Pseudomonadati</taxon>
        <taxon>Planctomycetota</taxon>
        <taxon>Planctomycetia</taxon>
        <taxon>Pirellulales</taxon>
        <taxon>Thermoguttaceae</taxon>
        <taxon>Thermogutta</taxon>
    </lineage>
</organism>
<dbReference type="PROSITE" id="PS51746">
    <property type="entry name" value="PPM_2"/>
    <property type="match status" value="1"/>
</dbReference>
<feature type="domain" description="PPM-type phosphatase" evidence="3">
    <location>
        <begin position="1"/>
        <end position="239"/>
    </location>
</feature>
<feature type="region of interest" description="Disordered" evidence="1">
    <location>
        <begin position="405"/>
        <end position="425"/>
    </location>
</feature>
<dbReference type="SMART" id="SM00331">
    <property type="entry name" value="PP2C_SIG"/>
    <property type="match status" value="1"/>
</dbReference>
<protein>
    <submittedName>
        <fullName evidence="4">Protein serine/threonine phosphatase PrpC, regulation of stationary phase</fullName>
    </submittedName>
</protein>
<dbReference type="CDD" id="cd00143">
    <property type="entry name" value="PP2Cc"/>
    <property type="match status" value="1"/>
</dbReference>
<accession>A0A286RHD1</accession>
<dbReference type="PROSITE" id="PS01070">
    <property type="entry name" value="NUCLEASE_NON_SPEC"/>
    <property type="match status" value="1"/>
</dbReference>
<evidence type="ECO:0000256" key="2">
    <source>
        <dbReference type="SAM" id="Phobius"/>
    </source>
</evidence>
<feature type="transmembrane region" description="Helical" evidence="2">
    <location>
        <begin position="295"/>
        <end position="315"/>
    </location>
</feature>
<evidence type="ECO:0000259" key="3">
    <source>
        <dbReference type="PROSITE" id="PS51746"/>
    </source>
</evidence>
<keyword evidence="2" id="KW-1133">Transmembrane helix</keyword>
<dbReference type="SMART" id="SM00332">
    <property type="entry name" value="PP2Cc"/>
    <property type="match status" value="1"/>
</dbReference>